<gene>
    <name evidence="2" type="ORF">HNQ80_004120</name>
</gene>
<dbReference type="Proteomes" id="UP000579281">
    <property type="component" value="Unassembled WGS sequence"/>
</dbReference>
<feature type="transmembrane region" description="Helical" evidence="1">
    <location>
        <begin position="31"/>
        <end position="54"/>
    </location>
</feature>
<sequence>MKDLLPILFAISAGIFTALETSINAKLGNIVTPIIATLHSLITGALIILIANLLKGSLSQYAQVIHVRPHLLIGGIFGTFIIYLVTKTMPKLGVATTLTIVVASEIICGLLIDAFITKQHEFDWLKLIGVILLLCGTFFIARK</sequence>
<proteinExistence type="predicted"/>
<accession>A0A841KX93</accession>
<dbReference type="Pfam" id="PF04657">
    <property type="entry name" value="DMT_YdcZ"/>
    <property type="match status" value="1"/>
</dbReference>
<feature type="transmembrane region" description="Helical" evidence="1">
    <location>
        <begin position="124"/>
        <end position="141"/>
    </location>
</feature>
<name>A0A841KX93_9FIRM</name>
<evidence type="ECO:0000313" key="2">
    <source>
        <dbReference type="EMBL" id="MBB6217983.1"/>
    </source>
</evidence>
<dbReference type="InterPro" id="IPR037185">
    <property type="entry name" value="EmrE-like"/>
</dbReference>
<evidence type="ECO:0000256" key="1">
    <source>
        <dbReference type="SAM" id="Phobius"/>
    </source>
</evidence>
<keyword evidence="3" id="KW-1185">Reference proteome</keyword>
<dbReference type="SUPFAM" id="SSF103481">
    <property type="entry name" value="Multidrug resistance efflux transporter EmrE"/>
    <property type="match status" value="1"/>
</dbReference>
<dbReference type="PANTHER" id="PTHR34821">
    <property type="entry name" value="INNER MEMBRANE PROTEIN YDCZ"/>
    <property type="match status" value="1"/>
</dbReference>
<keyword evidence="1" id="KW-0812">Transmembrane</keyword>
<organism evidence="2 3">
    <name type="scientific">Anaerosolibacter carboniphilus</name>
    <dbReference type="NCBI Taxonomy" id="1417629"/>
    <lineage>
        <taxon>Bacteria</taxon>
        <taxon>Bacillati</taxon>
        <taxon>Bacillota</taxon>
        <taxon>Clostridia</taxon>
        <taxon>Peptostreptococcales</taxon>
        <taxon>Thermotaleaceae</taxon>
        <taxon>Anaerosolibacter</taxon>
    </lineage>
</organism>
<evidence type="ECO:0000313" key="3">
    <source>
        <dbReference type="Proteomes" id="UP000579281"/>
    </source>
</evidence>
<comment type="caution">
    <text evidence="2">The sequence shown here is derived from an EMBL/GenBank/DDBJ whole genome shotgun (WGS) entry which is preliminary data.</text>
</comment>
<feature type="transmembrane region" description="Helical" evidence="1">
    <location>
        <begin position="66"/>
        <end position="86"/>
    </location>
</feature>
<keyword evidence="1" id="KW-0472">Membrane</keyword>
<protein>
    <submittedName>
        <fullName evidence="2">Transporter family-2 protein</fullName>
    </submittedName>
</protein>
<dbReference type="AlphaFoldDB" id="A0A841KX93"/>
<feature type="transmembrane region" description="Helical" evidence="1">
    <location>
        <begin position="92"/>
        <end position="112"/>
    </location>
</feature>
<dbReference type="EMBL" id="JACHEN010000031">
    <property type="protein sequence ID" value="MBB6217983.1"/>
    <property type="molecule type" value="Genomic_DNA"/>
</dbReference>
<reference evidence="2 3" key="1">
    <citation type="submission" date="2020-08" db="EMBL/GenBank/DDBJ databases">
        <title>Genomic Encyclopedia of Type Strains, Phase IV (KMG-IV): sequencing the most valuable type-strain genomes for metagenomic binning, comparative biology and taxonomic classification.</title>
        <authorList>
            <person name="Goeker M."/>
        </authorList>
    </citation>
    <scope>NUCLEOTIDE SEQUENCE [LARGE SCALE GENOMIC DNA]</scope>
    <source>
        <strain evidence="2 3">DSM 103526</strain>
    </source>
</reference>
<dbReference type="PANTHER" id="PTHR34821:SF2">
    <property type="entry name" value="INNER MEMBRANE PROTEIN YDCZ"/>
    <property type="match status" value="1"/>
</dbReference>
<keyword evidence="1" id="KW-1133">Transmembrane helix</keyword>
<dbReference type="GO" id="GO:0005886">
    <property type="term" value="C:plasma membrane"/>
    <property type="evidence" value="ECO:0007669"/>
    <property type="project" value="TreeGrafter"/>
</dbReference>
<dbReference type="RefSeq" id="WP_184312487.1">
    <property type="nucleotide sequence ID" value="NZ_JACHEN010000031.1"/>
</dbReference>
<dbReference type="InterPro" id="IPR006750">
    <property type="entry name" value="YdcZ"/>
</dbReference>